<protein>
    <recommendedName>
        <fullName evidence="4">Protein-export membrane protein SecG</fullName>
    </recommendedName>
</protein>
<accession>A0A090ITH4</accession>
<dbReference type="GeneID" id="92960306"/>
<feature type="transmembrane region" description="Helical" evidence="1">
    <location>
        <begin position="6"/>
        <end position="27"/>
    </location>
</feature>
<evidence type="ECO:0000313" key="3">
    <source>
        <dbReference type="Proteomes" id="UP000040576"/>
    </source>
</evidence>
<organism evidence="2 3">
    <name type="scientific">Caldibacillus thermoamylovorans</name>
    <dbReference type="NCBI Taxonomy" id="35841"/>
    <lineage>
        <taxon>Bacteria</taxon>
        <taxon>Bacillati</taxon>
        <taxon>Bacillota</taxon>
        <taxon>Bacilli</taxon>
        <taxon>Bacillales</taxon>
        <taxon>Bacillaceae</taxon>
        <taxon>Caldibacillus</taxon>
    </lineage>
</organism>
<dbReference type="Pfam" id="PF17247">
    <property type="entry name" value="DUF5316"/>
    <property type="match status" value="1"/>
</dbReference>
<proteinExistence type="predicted"/>
<name>A0A090ITH4_9BACI</name>
<sequence length="70" mass="7944">MMLKFSFIAGIVFIVISAIFSGAWVDGQQQRANFYSETKGHRDFRMKIASYSGYIGIVFLIIAACLYFFS</sequence>
<dbReference type="InterPro" id="IPR035167">
    <property type="entry name" value="DUF5316"/>
</dbReference>
<feature type="transmembrane region" description="Helical" evidence="1">
    <location>
        <begin position="48"/>
        <end position="69"/>
    </location>
</feature>
<keyword evidence="1" id="KW-0472">Membrane</keyword>
<evidence type="ECO:0008006" key="4">
    <source>
        <dbReference type="Google" id="ProtNLM"/>
    </source>
</evidence>
<dbReference type="EMBL" id="CCRF01000039">
    <property type="protein sequence ID" value="CEE00992.1"/>
    <property type="molecule type" value="Genomic_DNA"/>
</dbReference>
<dbReference type="RefSeq" id="WP_034768994.1">
    <property type="nucleotide sequence ID" value="NZ_CCRF01000039.1"/>
</dbReference>
<keyword evidence="1" id="KW-1133">Transmembrane helix</keyword>
<dbReference type="AlphaFoldDB" id="A0A090ITH4"/>
<reference evidence="2 3" key="1">
    <citation type="submission" date="2014-07" db="EMBL/GenBank/DDBJ databases">
        <authorList>
            <person name="Wibberg Daniel"/>
        </authorList>
    </citation>
    <scope>NUCLEOTIDE SEQUENCE [LARGE SCALE GENOMIC DNA]</scope>
</reference>
<evidence type="ECO:0000313" key="2">
    <source>
        <dbReference type="EMBL" id="CEE00992.1"/>
    </source>
</evidence>
<keyword evidence="3" id="KW-1185">Reference proteome</keyword>
<keyword evidence="1" id="KW-0812">Transmembrane</keyword>
<dbReference type="Proteomes" id="UP000040576">
    <property type="component" value="Unassembled WGS sequence"/>
</dbReference>
<evidence type="ECO:0000256" key="1">
    <source>
        <dbReference type="SAM" id="Phobius"/>
    </source>
</evidence>
<gene>
    <name evidence="2" type="ORF">BT1A1_1160</name>
</gene>